<dbReference type="AlphaFoldDB" id="H9ULJ5"/>
<reference evidence="6" key="1">
    <citation type="journal article" date="2013" name="Stand. Genomic Sci.">
        <title>Complete genome sequence of the halophilic bacterium Spirochaeta africana type strain (Z-7692(T)) from the alkaline Lake Magadi in the East African Rift.</title>
        <authorList>
            <person name="Liolos K."/>
            <person name="Abt B."/>
            <person name="Scheuner C."/>
            <person name="Teshima H."/>
            <person name="Held B."/>
            <person name="Lapidus A."/>
            <person name="Nolan M."/>
            <person name="Lucas S."/>
            <person name="Deshpande S."/>
            <person name="Cheng J.F."/>
            <person name="Tapia R."/>
            <person name="Goodwin L.A."/>
            <person name="Pitluck S."/>
            <person name="Pagani I."/>
            <person name="Ivanova N."/>
            <person name="Mavromatis K."/>
            <person name="Mikhailova N."/>
            <person name="Huntemann M."/>
            <person name="Pati A."/>
            <person name="Chen A."/>
            <person name="Palaniappan K."/>
            <person name="Land M."/>
            <person name="Rohde M."/>
            <person name="Tindall B.J."/>
            <person name="Detter J.C."/>
            <person name="Goker M."/>
            <person name="Bristow J."/>
            <person name="Eisen J.A."/>
            <person name="Markowitz V."/>
            <person name="Hugenholtz P."/>
            <person name="Woyke T."/>
            <person name="Klenk H.P."/>
            <person name="Kyrpides N.C."/>
        </authorList>
    </citation>
    <scope>NUCLEOTIDE SEQUENCE</scope>
    <source>
        <strain evidence="6">ATCC 700263 / DSM 8902 / Z-7692</strain>
    </source>
</reference>
<dbReference type="SUPFAM" id="SSF51445">
    <property type="entry name" value="(Trans)glycosidases"/>
    <property type="match status" value="1"/>
</dbReference>
<feature type="signal peptide" evidence="3">
    <location>
        <begin position="1"/>
        <end position="21"/>
    </location>
</feature>
<evidence type="ECO:0000259" key="4">
    <source>
        <dbReference type="SMART" id="SM00642"/>
    </source>
</evidence>
<organism evidence="5 6">
    <name type="scientific">Spirochaeta africana (strain ATCC 700263 / DSM 8902 / Z-7692)</name>
    <dbReference type="NCBI Taxonomy" id="889378"/>
    <lineage>
        <taxon>Bacteria</taxon>
        <taxon>Pseudomonadati</taxon>
        <taxon>Spirochaetota</taxon>
        <taxon>Spirochaetia</taxon>
        <taxon>Spirochaetales</taxon>
        <taxon>Spirochaetaceae</taxon>
        <taxon>Spirochaeta</taxon>
    </lineage>
</organism>
<evidence type="ECO:0000313" key="5">
    <source>
        <dbReference type="EMBL" id="AFG38388.1"/>
    </source>
</evidence>
<dbReference type="Pfam" id="PF00128">
    <property type="entry name" value="Alpha-amylase"/>
    <property type="match status" value="1"/>
</dbReference>
<feature type="chain" id="PRO_5003623427" evidence="3">
    <location>
        <begin position="22"/>
        <end position="666"/>
    </location>
</feature>
<comment type="similarity">
    <text evidence="1">Belongs to the glycosyl hydrolase 13 family.</text>
</comment>
<evidence type="ECO:0000256" key="2">
    <source>
        <dbReference type="SAM" id="MobiDB-lite"/>
    </source>
</evidence>
<evidence type="ECO:0000256" key="1">
    <source>
        <dbReference type="ARBA" id="ARBA00008061"/>
    </source>
</evidence>
<dbReference type="eggNOG" id="COG1523">
    <property type="taxonomic scope" value="Bacteria"/>
</dbReference>
<feature type="region of interest" description="Disordered" evidence="2">
    <location>
        <begin position="21"/>
        <end position="47"/>
    </location>
</feature>
<evidence type="ECO:0000313" key="6">
    <source>
        <dbReference type="Proteomes" id="UP000007383"/>
    </source>
</evidence>
<proteinExistence type="inferred from homology"/>
<dbReference type="Proteomes" id="UP000007383">
    <property type="component" value="Chromosome"/>
</dbReference>
<dbReference type="InterPro" id="IPR014756">
    <property type="entry name" value="Ig_E-set"/>
</dbReference>
<dbReference type="PATRIC" id="fig|889378.3.peg.2330"/>
<dbReference type="HOGENOM" id="CLU_372907_0_0_12"/>
<dbReference type="SUPFAM" id="SSF81296">
    <property type="entry name" value="E set domains"/>
    <property type="match status" value="1"/>
</dbReference>
<dbReference type="Gene3D" id="2.60.40.10">
    <property type="entry name" value="Immunoglobulins"/>
    <property type="match status" value="1"/>
</dbReference>
<dbReference type="GO" id="GO:0003844">
    <property type="term" value="F:1,4-alpha-glucan branching enzyme activity"/>
    <property type="evidence" value="ECO:0007669"/>
    <property type="project" value="InterPro"/>
</dbReference>
<dbReference type="PROSITE" id="PS51257">
    <property type="entry name" value="PROKAR_LIPOPROTEIN"/>
    <property type="match status" value="1"/>
</dbReference>
<name>H9ULJ5_SPIAZ</name>
<feature type="compositionally biased region" description="Low complexity" evidence="2">
    <location>
        <begin position="21"/>
        <end position="34"/>
    </location>
</feature>
<gene>
    <name evidence="5" type="ordered locus">Spiaf_2356</name>
</gene>
<dbReference type="OrthoDB" id="9800174at2"/>
<dbReference type="RefSeq" id="WP_014456370.1">
    <property type="nucleotide sequence ID" value="NC_017098.1"/>
</dbReference>
<keyword evidence="6" id="KW-1185">Reference proteome</keyword>
<dbReference type="GO" id="GO:0005978">
    <property type="term" value="P:glycogen biosynthetic process"/>
    <property type="evidence" value="ECO:0007669"/>
    <property type="project" value="InterPro"/>
</dbReference>
<dbReference type="InterPro" id="IPR017853">
    <property type="entry name" value="GH"/>
</dbReference>
<evidence type="ECO:0000256" key="3">
    <source>
        <dbReference type="SAM" id="SignalP"/>
    </source>
</evidence>
<dbReference type="SMART" id="SM00642">
    <property type="entry name" value="Aamy"/>
    <property type="match status" value="1"/>
</dbReference>
<keyword evidence="3" id="KW-0732">Signal</keyword>
<dbReference type="InterPro" id="IPR013783">
    <property type="entry name" value="Ig-like_fold"/>
</dbReference>
<accession>H9ULJ5</accession>
<dbReference type="STRING" id="889378.Spiaf_2356"/>
<protein>
    <submittedName>
        <fullName evidence="5">1,4-alpha-glucan branching enzyme</fullName>
    </submittedName>
</protein>
<feature type="domain" description="Glycosyl hydrolase family 13 catalytic" evidence="4">
    <location>
        <begin position="190"/>
        <end position="556"/>
    </location>
</feature>
<dbReference type="KEGG" id="sfc:Spiaf_2356"/>
<dbReference type="EMBL" id="CP003282">
    <property type="protein sequence ID" value="AFG38388.1"/>
    <property type="molecule type" value="Genomic_DNA"/>
</dbReference>
<dbReference type="InterPro" id="IPR006047">
    <property type="entry name" value="GH13_cat_dom"/>
</dbReference>
<sequence length="666" mass="75064">MKKILLIILAAALLAACDVTGSSSDDTDNGNGSSPTNGGDTSAPPPERDYEVRNREAAEDYNLTEVFAGDYVMPGPTDLGNGKFLFVLPDTVWNQVWLAGDMTGWADSPIEMAFDEVQGYWWVVAEAEVGDEYRFILNDPTWDADDQWISDPYGRAFRNDGSNTILIDTDYNWTTSNYSRPAREDLIIYEMHMDDFTREDSAYDSINGIIMRAKEKIPYLVELGINAVEIMPVQHWPGGWYSWGYNNSGYFAIESSLGSEEHLAYTEFKEFVDALHAEGIAVILDVVYNHTSNDDNWLWTMDSDTYFAGSTPWGNRLDFTQDATRKFFLDNMKFLLDEFRIDGFRFDATDYIDLNNGLLPLIQQLVDNGYDDVYYIFEQFQGSNDNKIGAFNDTNGRTIISSWGANFKIPAWSALDNQRAGNLPVWPDTLGAPTFFNNDRGWVSRPTDVVNFVSSHDEGTLRSQHTNTHLDFRFNRNQVALGHTHMFTSMGIPMMWMGDEIQRIHYGNMTPQNGFPYDNIDINANTVEWDDLYNNAADTDDSLRMLEYFKGLIALRSGNANLRRSSNPGDEFGWAYGPWDGPTNQVIAYWYDNGDDPALLIALNYGSGSHTIDVTGLPRNGEWTGIADSTELNINLADGIGTSLDVFDDSASLTLSAHQALIFRYE</sequence>
<dbReference type="Gene3D" id="3.20.20.80">
    <property type="entry name" value="Glycosidases"/>
    <property type="match status" value="1"/>
</dbReference>
<dbReference type="PANTHER" id="PTHR43002">
    <property type="entry name" value="GLYCOGEN DEBRANCHING ENZYME"/>
    <property type="match status" value="1"/>
</dbReference>